<evidence type="ECO:0000313" key="2">
    <source>
        <dbReference type="EMBL" id="GJT82806.1"/>
    </source>
</evidence>
<name>A0ABQ5H4P5_9ASTR</name>
<comment type="caution">
    <text evidence="2">The sequence shown here is derived from an EMBL/GenBank/DDBJ whole genome shotgun (WGS) entry which is preliminary data.</text>
</comment>
<organism evidence="2 3">
    <name type="scientific">Tanacetum coccineum</name>
    <dbReference type="NCBI Taxonomy" id="301880"/>
    <lineage>
        <taxon>Eukaryota</taxon>
        <taxon>Viridiplantae</taxon>
        <taxon>Streptophyta</taxon>
        <taxon>Embryophyta</taxon>
        <taxon>Tracheophyta</taxon>
        <taxon>Spermatophyta</taxon>
        <taxon>Magnoliopsida</taxon>
        <taxon>eudicotyledons</taxon>
        <taxon>Gunneridae</taxon>
        <taxon>Pentapetalae</taxon>
        <taxon>asterids</taxon>
        <taxon>campanulids</taxon>
        <taxon>Asterales</taxon>
        <taxon>Asteraceae</taxon>
        <taxon>Asteroideae</taxon>
        <taxon>Anthemideae</taxon>
        <taxon>Anthemidinae</taxon>
        <taxon>Tanacetum</taxon>
    </lineage>
</organism>
<proteinExistence type="predicted"/>
<accession>A0ABQ5H4P5</accession>
<dbReference type="Proteomes" id="UP001151760">
    <property type="component" value="Unassembled WGS sequence"/>
</dbReference>
<sequence length="426" mass="47747">MLCDQIAVLKRYASFNESDFNALKIQIQRLKKEKESNQIKIDNFENASKSLDKLIGCQISDNNRKGVGYNVVAPPPTGLFAPPSIDFSNSSLEEFKQSEFKGYGVKVVSLNLLSRTRKFGHSTMELRPRSSMFKRRLIIVDQASFFMAMTSDHNRSELGIQVHSNEPSSSKLVPKVVPLAVKTATSRQELEITIPQSYCNAEVNSVNTAKGKRVTIAVGEQGINAVKSKACWVLRPKIKVLDHVGDEAVHKELGDKMKRAATTTSSFKTEQDSGGYILGSDEGSKKLNELMELCTKLSKKVTSLQQDLKQTKQVYGKALTKLVKKVKHLEDQLKSTTKRRKAKVVISDEEEDLVSKDPSKQGRMLETEYEDVETEHAKEESSKVHLDVLTAVMELMLGRRLQVEEDSEVARDLVMKIIIEANKPRS</sequence>
<feature type="coiled-coil region" evidence="1">
    <location>
        <begin position="287"/>
        <end position="339"/>
    </location>
</feature>
<reference evidence="2" key="2">
    <citation type="submission" date="2022-01" db="EMBL/GenBank/DDBJ databases">
        <authorList>
            <person name="Yamashiro T."/>
            <person name="Shiraishi A."/>
            <person name="Satake H."/>
            <person name="Nakayama K."/>
        </authorList>
    </citation>
    <scope>NUCLEOTIDE SEQUENCE</scope>
</reference>
<feature type="coiled-coil region" evidence="1">
    <location>
        <begin position="20"/>
        <end position="47"/>
    </location>
</feature>
<reference evidence="2" key="1">
    <citation type="journal article" date="2022" name="Int. J. Mol. Sci.">
        <title>Draft Genome of Tanacetum Coccineum: Genomic Comparison of Closely Related Tanacetum-Family Plants.</title>
        <authorList>
            <person name="Yamashiro T."/>
            <person name="Shiraishi A."/>
            <person name="Nakayama K."/>
            <person name="Satake H."/>
        </authorList>
    </citation>
    <scope>NUCLEOTIDE SEQUENCE</scope>
</reference>
<evidence type="ECO:0000256" key="1">
    <source>
        <dbReference type="SAM" id="Coils"/>
    </source>
</evidence>
<keyword evidence="3" id="KW-1185">Reference proteome</keyword>
<keyword evidence="1" id="KW-0175">Coiled coil</keyword>
<protein>
    <submittedName>
        <fullName evidence="2">Uncharacterized protein</fullName>
    </submittedName>
</protein>
<gene>
    <name evidence="2" type="ORF">Tco_1057148</name>
</gene>
<dbReference type="EMBL" id="BQNB010019202">
    <property type="protein sequence ID" value="GJT82806.1"/>
    <property type="molecule type" value="Genomic_DNA"/>
</dbReference>
<evidence type="ECO:0000313" key="3">
    <source>
        <dbReference type="Proteomes" id="UP001151760"/>
    </source>
</evidence>